<gene>
    <name evidence="2" type="ORF">SAMN04488060_1087</name>
</gene>
<dbReference type="SUPFAM" id="SSF102405">
    <property type="entry name" value="MCP/YpsA-like"/>
    <property type="match status" value="1"/>
</dbReference>
<accession>A0A1I5LL77</accession>
<feature type="transmembrane region" description="Helical" evidence="1">
    <location>
        <begin position="481"/>
        <end position="499"/>
    </location>
</feature>
<evidence type="ECO:0000256" key="1">
    <source>
        <dbReference type="SAM" id="Phobius"/>
    </source>
</evidence>
<reference evidence="3" key="1">
    <citation type="submission" date="2016-10" db="EMBL/GenBank/DDBJ databases">
        <authorList>
            <person name="Varghese N."/>
            <person name="Submissions S."/>
        </authorList>
    </citation>
    <scope>NUCLEOTIDE SEQUENCE [LARGE SCALE GENOMIC DNA]</scope>
    <source>
        <strain evidence="3">CGMCC 1.7715</strain>
    </source>
</reference>
<keyword evidence="1" id="KW-1133">Transmembrane helix</keyword>
<dbReference type="EMBL" id="FOWZ01000001">
    <property type="protein sequence ID" value="SFO97962.1"/>
    <property type="molecule type" value="Genomic_DNA"/>
</dbReference>
<keyword evidence="1" id="KW-0812">Transmembrane</keyword>
<dbReference type="STRING" id="604088.SAMN04488060_1087"/>
<dbReference type="AlphaFoldDB" id="A0A1I5LL77"/>
<evidence type="ECO:0000313" key="3">
    <source>
        <dbReference type="Proteomes" id="UP000199331"/>
    </source>
</evidence>
<name>A0A1I5LL77_9SPHN</name>
<dbReference type="RefSeq" id="WP_090478106.1">
    <property type="nucleotide sequence ID" value="NZ_FOWZ01000001.1"/>
</dbReference>
<organism evidence="2 3">
    <name type="scientific">Qipengyuania nanhaisediminis</name>
    <dbReference type="NCBI Taxonomy" id="604088"/>
    <lineage>
        <taxon>Bacteria</taxon>
        <taxon>Pseudomonadati</taxon>
        <taxon>Pseudomonadota</taxon>
        <taxon>Alphaproteobacteria</taxon>
        <taxon>Sphingomonadales</taxon>
        <taxon>Erythrobacteraceae</taxon>
        <taxon>Qipengyuania</taxon>
    </lineage>
</organism>
<evidence type="ECO:0008006" key="4">
    <source>
        <dbReference type="Google" id="ProtNLM"/>
    </source>
</evidence>
<dbReference type="Proteomes" id="UP000199331">
    <property type="component" value="Unassembled WGS sequence"/>
</dbReference>
<dbReference type="Gene3D" id="3.40.50.450">
    <property type="match status" value="1"/>
</dbReference>
<evidence type="ECO:0000313" key="2">
    <source>
        <dbReference type="EMBL" id="SFO97962.1"/>
    </source>
</evidence>
<keyword evidence="1" id="KW-0472">Membrane</keyword>
<proteinExistence type="predicted"/>
<keyword evidence="3" id="KW-1185">Reference proteome</keyword>
<dbReference type="OrthoDB" id="2968017at2"/>
<feature type="transmembrane region" description="Helical" evidence="1">
    <location>
        <begin position="355"/>
        <end position="372"/>
    </location>
</feature>
<feature type="transmembrane region" description="Helical" evidence="1">
    <location>
        <begin position="329"/>
        <end position="349"/>
    </location>
</feature>
<feature type="transmembrane region" description="Helical" evidence="1">
    <location>
        <begin position="505"/>
        <end position="530"/>
    </location>
</feature>
<sequence>MSEKLDLKPRLTLRIGITGHRPPRLPRERNEAVRHGCEDIFARAKNALEDIYERNREVFSDEAPVVRLVSAMATGADTVAAEAALAQGLPLSACLPFRKEDYARDFEPSEWAQTQALIEAAESTVELVDHRPGDPGAYEAVGRLVLAQSDILIAVWDGDAARGRGGTTEVVAQAVASHMPVIHVWPDEIHPPQLLWSGLHDEIPDRPSIDGVERVELSKALPQLLEALCAPPEGEDAQCLQTFYAPAPKRKQFSMAWPLLLLACGTKSLAKTRFKMPTVAEARTYFMPMVEPFAGLGALGRRLNDEVVDRFARADMAASYFALRFRSSFVTNFTLAALAVLLALSGLFWPAGKSFLIAAELLVIALIILNTRSARRSDFHTMWIDRRHLAERLRLLAMSSTLGRLELRDVEDGTTHPGWVTWYARATARELDMPPGQLDRDYLARVRETAIRLIRDQIAYHDGNAHLMEHTNHRLHQAGDWLFVGTIMFCALYLSTPIFSDKMGYISGVSLAAVTTFATAFFPALAAALYGIRMQGDFAATAERSTALARRLRKLEASFQRDDLGYTRLVDRIRRLSDIMLSDVHQWQQQYETRPITLPG</sequence>
<protein>
    <recommendedName>
        <fullName evidence="4">SMODS and SLOG-associating 2TM effector domain-containing protein</fullName>
    </recommendedName>
</protein>